<name>A0A8S1KN31_9CILI</name>
<dbReference type="AlphaFoldDB" id="A0A8S1KN31"/>
<protein>
    <submittedName>
        <fullName evidence="1">Uncharacterized protein</fullName>
    </submittedName>
</protein>
<gene>
    <name evidence="1" type="ORF">PSON_ATCC_30995.1.T0100392</name>
</gene>
<keyword evidence="2" id="KW-1185">Reference proteome</keyword>
<proteinExistence type="predicted"/>
<comment type="caution">
    <text evidence="1">The sequence shown here is derived from an EMBL/GenBank/DDBJ whole genome shotgun (WGS) entry which is preliminary data.</text>
</comment>
<organism evidence="1 2">
    <name type="scientific">Paramecium sonneborni</name>
    <dbReference type="NCBI Taxonomy" id="65129"/>
    <lineage>
        <taxon>Eukaryota</taxon>
        <taxon>Sar</taxon>
        <taxon>Alveolata</taxon>
        <taxon>Ciliophora</taxon>
        <taxon>Intramacronucleata</taxon>
        <taxon>Oligohymenophorea</taxon>
        <taxon>Peniculida</taxon>
        <taxon>Parameciidae</taxon>
        <taxon>Paramecium</taxon>
    </lineage>
</organism>
<dbReference type="EMBL" id="CAJJDN010000010">
    <property type="protein sequence ID" value="CAD8056668.1"/>
    <property type="molecule type" value="Genomic_DNA"/>
</dbReference>
<evidence type="ECO:0000313" key="2">
    <source>
        <dbReference type="Proteomes" id="UP000692954"/>
    </source>
</evidence>
<evidence type="ECO:0000313" key="1">
    <source>
        <dbReference type="EMBL" id="CAD8056668.1"/>
    </source>
</evidence>
<accession>A0A8S1KN31</accession>
<sequence length="125" mass="14956">MIHKLFQSKSLFNMFSFEKESITTDLNRYQEKCLKYNLKNRLDSITIPKKSHEIRALQYAYDLQQQQHIKSVMILQSFQELKNGLVSINEISKLSQKVKNLKKLLIKVKYPNVIHKLIRKCFKIR</sequence>
<reference evidence="1" key="1">
    <citation type="submission" date="2021-01" db="EMBL/GenBank/DDBJ databases">
        <authorList>
            <consortium name="Genoscope - CEA"/>
            <person name="William W."/>
        </authorList>
    </citation>
    <scope>NUCLEOTIDE SEQUENCE</scope>
</reference>
<dbReference type="Proteomes" id="UP000692954">
    <property type="component" value="Unassembled WGS sequence"/>
</dbReference>